<evidence type="ECO:0000313" key="11">
    <source>
        <dbReference type="EMBL" id="DBA32851.1"/>
    </source>
</evidence>
<dbReference type="Proteomes" id="UP001181693">
    <property type="component" value="Unassembled WGS sequence"/>
</dbReference>
<organism evidence="11 12">
    <name type="scientific">Pyxicephalus adspersus</name>
    <name type="common">African bullfrog</name>
    <dbReference type="NCBI Taxonomy" id="30357"/>
    <lineage>
        <taxon>Eukaryota</taxon>
        <taxon>Metazoa</taxon>
        <taxon>Chordata</taxon>
        <taxon>Craniata</taxon>
        <taxon>Vertebrata</taxon>
        <taxon>Euteleostomi</taxon>
        <taxon>Amphibia</taxon>
        <taxon>Batrachia</taxon>
        <taxon>Anura</taxon>
        <taxon>Neobatrachia</taxon>
        <taxon>Ranoidea</taxon>
        <taxon>Pyxicephalidae</taxon>
        <taxon>Pyxicephalinae</taxon>
        <taxon>Pyxicephalus</taxon>
    </lineage>
</organism>
<keyword evidence="4 9" id="KW-0732">Signal</keyword>
<gene>
    <name evidence="11" type="ORF">GDO54_000610</name>
</gene>
<dbReference type="PANTHER" id="PTHR11848:SF301">
    <property type="entry name" value="INHIBIN BETA C CHAIN"/>
    <property type="match status" value="1"/>
</dbReference>
<evidence type="ECO:0000256" key="4">
    <source>
        <dbReference type="ARBA" id="ARBA00022729"/>
    </source>
</evidence>
<dbReference type="AlphaFoldDB" id="A0AAV3AN44"/>
<keyword evidence="6" id="KW-1015">Disulfide bond</keyword>
<sequence>MTVGIILLLLLVALQASLVELSCSSCRAFTQSMEAQAEKEMLLEIAKQNILKKLHLHHRPNISHTVSKDNLEQALQRLKINLDKDLSDDLQAENDVDVREADHHQSFEMISFAGIDNFQEVPFILHFRLSADKDKHVEIYQAYLWLHLKATFRQNLTISVSSKHQPGDQSEEGDTINVKVNKGGWFKVYLPMLTGKVVSVGEENIYLELKCRNCQNLLMMDNIVHSRRPFLALKVRNKQEESRTRRHVTECTSDIDICCRRRFYISFKDIGWSDWIISPKGYNMDLCEGKCPIHLARSPGISASSHTAVFSLIKANNIYSNVSLCCVPTKRRSLSILYFDVNNTIVKADVPDMIVENCGCT</sequence>
<evidence type="ECO:0000256" key="6">
    <source>
        <dbReference type="ARBA" id="ARBA00023157"/>
    </source>
</evidence>
<evidence type="ECO:0000256" key="1">
    <source>
        <dbReference type="ARBA" id="ARBA00004613"/>
    </source>
</evidence>
<evidence type="ECO:0000256" key="2">
    <source>
        <dbReference type="ARBA" id="ARBA00006656"/>
    </source>
</evidence>
<dbReference type="SUPFAM" id="SSF57501">
    <property type="entry name" value="Cystine-knot cytokines"/>
    <property type="match status" value="1"/>
</dbReference>
<dbReference type="Pfam" id="PF00019">
    <property type="entry name" value="TGF_beta"/>
    <property type="match status" value="1"/>
</dbReference>
<proteinExistence type="inferred from homology"/>
<dbReference type="SMART" id="SM00204">
    <property type="entry name" value="TGFB"/>
    <property type="match status" value="1"/>
</dbReference>
<comment type="subcellular location">
    <subcellularLocation>
        <location evidence="1">Secreted</location>
    </subcellularLocation>
</comment>
<dbReference type="FunFam" id="2.10.90.10:FF:000005">
    <property type="entry name" value="Inhibin beta A chain"/>
    <property type="match status" value="1"/>
</dbReference>
<dbReference type="Gene3D" id="2.10.90.10">
    <property type="entry name" value="Cystine-knot cytokines"/>
    <property type="match status" value="1"/>
</dbReference>
<feature type="chain" id="PRO_5043405180" description="TGF-beta family profile domain-containing protein" evidence="9">
    <location>
        <begin position="17"/>
        <end position="361"/>
    </location>
</feature>
<dbReference type="GO" id="GO:0008083">
    <property type="term" value="F:growth factor activity"/>
    <property type="evidence" value="ECO:0007669"/>
    <property type="project" value="UniProtKB-KW"/>
</dbReference>
<accession>A0AAV3AN44</accession>
<evidence type="ECO:0000256" key="5">
    <source>
        <dbReference type="ARBA" id="ARBA00023030"/>
    </source>
</evidence>
<feature type="domain" description="TGF-beta family profile" evidence="10">
    <location>
        <begin position="243"/>
        <end position="361"/>
    </location>
</feature>
<evidence type="ECO:0000256" key="7">
    <source>
        <dbReference type="ARBA" id="ARBA00023180"/>
    </source>
</evidence>
<evidence type="ECO:0000256" key="8">
    <source>
        <dbReference type="RuleBase" id="RU000354"/>
    </source>
</evidence>
<dbReference type="InterPro" id="IPR015615">
    <property type="entry name" value="TGF-beta-rel"/>
</dbReference>
<evidence type="ECO:0000256" key="3">
    <source>
        <dbReference type="ARBA" id="ARBA00022525"/>
    </source>
</evidence>
<evidence type="ECO:0000256" key="9">
    <source>
        <dbReference type="SAM" id="SignalP"/>
    </source>
</evidence>
<keyword evidence="7" id="KW-0325">Glycoprotein</keyword>
<reference evidence="11" key="1">
    <citation type="thesis" date="2020" institute="ProQuest LLC" country="789 East Eisenhower Parkway, Ann Arbor, MI, USA">
        <title>Comparative Genomics and Chromosome Evolution.</title>
        <authorList>
            <person name="Mudd A.B."/>
        </authorList>
    </citation>
    <scope>NUCLEOTIDE SEQUENCE</scope>
    <source>
        <strain evidence="11">1538</strain>
        <tissue evidence="11">Blood</tissue>
    </source>
</reference>
<feature type="signal peptide" evidence="9">
    <location>
        <begin position="1"/>
        <end position="16"/>
    </location>
</feature>
<name>A0AAV3AN44_PYXAD</name>
<dbReference type="PRINTS" id="PR00669">
    <property type="entry name" value="INHIBINA"/>
</dbReference>
<dbReference type="Gene3D" id="2.60.120.970">
    <property type="match status" value="1"/>
</dbReference>
<dbReference type="GO" id="GO:0005125">
    <property type="term" value="F:cytokine activity"/>
    <property type="evidence" value="ECO:0007669"/>
    <property type="project" value="TreeGrafter"/>
</dbReference>
<protein>
    <recommendedName>
        <fullName evidence="10">TGF-beta family profile domain-containing protein</fullName>
    </recommendedName>
</protein>
<dbReference type="EMBL" id="DYDO01000001">
    <property type="protein sequence ID" value="DBA32851.1"/>
    <property type="molecule type" value="Genomic_DNA"/>
</dbReference>
<keyword evidence="5 8" id="KW-0339">Growth factor</keyword>
<dbReference type="InterPro" id="IPR001839">
    <property type="entry name" value="TGF-b_C"/>
</dbReference>
<dbReference type="PROSITE" id="PS00250">
    <property type="entry name" value="TGF_BETA_1"/>
    <property type="match status" value="1"/>
</dbReference>
<dbReference type="GO" id="GO:0005615">
    <property type="term" value="C:extracellular space"/>
    <property type="evidence" value="ECO:0007669"/>
    <property type="project" value="TreeGrafter"/>
</dbReference>
<keyword evidence="12" id="KW-1185">Reference proteome</keyword>
<dbReference type="PANTHER" id="PTHR11848">
    <property type="entry name" value="TGF-BETA FAMILY"/>
    <property type="match status" value="1"/>
</dbReference>
<evidence type="ECO:0000259" key="10">
    <source>
        <dbReference type="PROSITE" id="PS51362"/>
    </source>
</evidence>
<comment type="caution">
    <text evidence="11">The sequence shown here is derived from an EMBL/GenBank/DDBJ whole genome shotgun (WGS) entry which is preliminary data.</text>
</comment>
<dbReference type="InterPro" id="IPR029034">
    <property type="entry name" value="Cystine-knot_cytokine"/>
</dbReference>
<keyword evidence="3" id="KW-0964">Secreted</keyword>
<dbReference type="PROSITE" id="PS51362">
    <property type="entry name" value="TGF_BETA_2"/>
    <property type="match status" value="1"/>
</dbReference>
<dbReference type="InterPro" id="IPR017948">
    <property type="entry name" value="TGFb_CS"/>
</dbReference>
<comment type="similarity">
    <text evidence="2 8">Belongs to the TGF-beta family.</text>
</comment>
<evidence type="ECO:0000313" key="12">
    <source>
        <dbReference type="Proteomes" id="UP001181693"/>
    </source>
</evidence>